<comment type="caution">
    <text evidence="1">The sequence shown here is derived from an EMBL/GenBank/DDBJ whole genome shotgun (WGS) entry which is preliminary data.</text>
</comment>
<evidence type="ECO:0000313" key="2">
    <source>
        <dbReference type="Proteomes" id="UP001143910"/>
    </source>
</evidence>
<proteinExistence type="predicted"/>
<reference evidence="1" key="1">
    <citation type="submission" date="2022-08" db="EMBL/GenBank/DDBJ databases">
        <title>Genome Sequence of Lecanicillium fungicola.</title>
        <authorList>
            <person name="Buettner E."/>
        </authorList>
    </citation>
    <scope>NUCLEOTIDE SEQUENCE</scope>
    <source>
        <strain evidence="1">Babe33</strain>
    </source>
</reference>
<accession>A0ACC1NCR9</accession>
<sequence>MAQPPQVGLTIASQPNNIAIVFDLLDRINAKVGGCSLHDADFDRKGLLIHCHTLVQALETPRETLVKHTTAQIKPSLIAALSFGVDSGLWILMAKNGDRPQKVDKLASALGIDFLLLSRLMRHVGAMGYLTEVGEDEYMPTNYSKAMSFPEIGNGYLAMLSGLSSGLINFHEYSRLRGWKNPTDASDTSLMHAYGTDKDVFSWLHHRGYDKHFGDLMVGQRLGVESWMSPNLYPVRTKLIDGARSDPEAPFLVDMGGNLGKNLADFRTLYPDAPGKLILQDIPTVIERIVDLDPSIVRMEHDLKSEQRIKGARAYYLHFILHDWPDDICEVILAQIVKAMRPGYSKLLINEIVMPAKGAYWEATGLDIVMMTQLCAHERTLKDWRYLLEDKAGFKIMQVWSSPNAIESMIECELA</sequence>
<dbReference type="Proteomes" id="UP001143910">
    <property type="component" value="Unassembled WGS sequence"/>
</dbReference>
<protein>
    <submittedName>
        <fullName evidence="1">Uncharacterized protein</fullName>
    </submittedName>
</protein>
<dbReference type="EMBL" id="JANJQO010000510">
    <property type="protein sequence ID" value="KAJ2977067.1"/>
    <property type="molecule type" value="Genomic_DNA"/>
</dbReference>
<keyword evidence="2" id="KW-1185">Reference proteome</keyword>
<organism evidence="1 2">
    <name type="scientific">Zarea fungicola</name>
    <dbReference type="NCBI Taxonomy" id="93591"/>
    <lineage>
        <taxon>Eukaryota</taxon>
        <taxon>Fungi</taxon>
        <taxon>Dikarya</taxon>
        <taxon>Ascomycota</taxon>
        <taxon>Pezizomycotina</taxon>
        <taxon>Sordariomycetes</taxon>
        <taxon>Hypocreomycetidae</taxon>
        <taxon>Hypocreales</taxon>
        <taxon>Cordycipitaceae</taxon>
        <taxon>Zarea</taxon>
    </lineage>
</organism>
<evidence type="ECO:0000313" key="1">
    <source>
        <dbReference type="EMBL" id="KAJ2977067.1"/>
    </source>
</evidence>
<gene>
    <name evidence="1" type="ORF">NQ176_g4585</name>
</gene>
<name>A0ACC1NCR9_9HYPO</name>